<dbReference type="AlphaFoldDB" id="Q8D297"/>
<dbReference type="Pfam" id="PF03739">
    <property type="entry name" value="LptF_LptG"/>
    <property type="match status" value="1"/>
</dbReference>
<dbReference type="GO" id="GO:0043190">
    <property type="term" value="C:ATP-binding cassette (ABC) transporter complex"/>
    <property type="evidence" value="ECO:0007669"/>
    <property type="project" value="InterPro"/>
</dbReference>
<dbReference type="EMBL" id="BA000021">
    <property type="protein sequence ID" value="BAC24603.1"/>
    <property type="molecule type" value="Genomic_DNA"/>
</dbReference>
<dbReference type="PANTHER" id="PTHR33529">
    <property type="entry name" value="SLR0882 PROTEIN-RELATED"/>
    <property type="match status" value="1"/>
</dbReference>
<dbReference type="HOGENOM" id="CLU_028799_1_1_6"/>
<feature type="transmembrane region" description="Helical" evidence="9">
    <location>
        <begin position="300"/>
        <end position="323"/>
    </location>
</feature>
<evidence type="ECO:0000256" key="1">
    <source>
        <dbReference type="ARBA" id="ARBA00002265"/>
    </source>
</evidence>
<dbReference type="STRING" id="36870.gene:10368960"/>
<dbReference type="PANTHER" id="PTHR33529:SF2">
    <property type="entry name" value="LIPOPOLYSACCHARIDE EXPORT SYSTEM PERMEASE PROTEIN LPTG"/>
    <property type="match status" value="1"/>
</dbReference>
<accession>Q8D297</accession>
<evidence type="ECO:0000313" key="11">
    <source>
        <dbReference type="Proteomes" id="UP000000562"/>
    </source>
</evidence>
<keyword evidence="4" id="KW-1003">Cell membrane</keyword>
<feature type="transmembrane region" description="Helical" evidence="9">
    <location>
        <begin position="65"/>
        <end position="81"/>
    </location>
</feature>
<evidence type="ECO:0000256" key="8">
    <source>
        <dbReference type="ARBA" id="ARBA00026081"/>
    </source>
</evidence>
<evidence type="ECO:0000256" key="4">
    <source>
        <dbReference type="ARBA" id="ARBA00022475"/>
    </source>
</evidence>
<evidence type="ECO:0000256" key="3">
    <source>
        <dbReference type="ARBA" id="ARBA00007725"/>
    </source>
</evidence>
<keyword evidence="7 9" id="KW-0472">Membrane</keyword>
<dbReference type="GO" id="GO:0055085">
    <property type="term" value="P:transmembrane transport"/>
    <property type="evidence" value="ECO:0007669"/>
    <property type="project" value="InterPro"/>
</dbReference>
<dbReference type="KEGG" id="wbr:yjgQ"/>
<dbReference type="NCBIfam" id="TIGR04408">
    <property type="entry name" value="LptG_lptG"/>
    <property type="match status" value="1"/>
</dbReference>
<dbReference type="OrthoDB" id="9776227at2"/>
<organism evidence="10 11">
    <name type="scientific">Wigglesworthia glossinidia brevipalpis</name>
    <dbReference type="NCBI Taxonomy" id="36870"/>
    <lineage>
        <taxon>Bacteria</taxon>
        <taxon>Pseudomonadati</taxon>
        <taxon>Pseudomonadota</taxon>
        <taxon>Gammaproteobacteria</taxon>
        <taxon>Enterobacterales</taxon>
        <taxon>Erwiniaceae</taxon>
        <taxon>Wigglesworthia</taxon>
    </lineage>
</organism>
<evidence type="ECO:0000313" key="10">
    <source>
        <dbReference type="EMBL" id="BAC24603.1"/>
    </source>
</evidence>
<dbReference type="Proteomes" id="UP000000562">
    <property type="component" value="Chromosome"/>
</dbReference>
<dbReference type="eggNOG" id="COG0795">
    <property type="taxonomic scope" value="Bacteria"/>
</dbReference>
<keyword evidence="5 9" id="KW-0812">Transmembrane</keyword>
<feature type="transmembrane region" description="Helical" evidence="9">
    <location>
        <begin position="102"/>
        <end position="123"/>
    </location>
</feature>
<dbReference type="InterPro" id="IPR030923">
    <property type="entry name" value="LptG"/>
</dbReference>
<comment type="subcellular location">
    <subcellularLocation>
        <location evidence="2">Cell membrane</location>
        <topology evidence="2">Multi-pass membrane protein</topology>
    </subcellularLocation>
</comment>
<evidence type="ECO:0000256" key="7">
    <source>
        <dbReference type="ARBA" id="ARBA00023136"/>
    </source>
</evidence>
<dbReference type="GO" id="GO:0015920">
    <property type="term" value="P:lipopolysaccharide transport"/>
    <property type="evidence" value="ECO:0007669"/>
    <property type="project" value="TreeGrafter"/>
</dbReference>
<keyword evidence="6 9" id="KW-1133">Transmembrane helix</keyword>
<proteinExistence type="inferred from homology"/>
<evidence type="ECO:0000256" key="9">
    <source>
        <dbReference type="SAM" id="Phobius"/>
    </source>
</evidence>
<dbReference type="InterPro" id="IPR005495">
    <property type="entry name" value="LptG/LptF_permease"/>
</dbReference>
<name>Q8D297_WIGBR</name>
<evidence type="ECO:0000256" key="6">
    <source>
        <dbReference type="ARBA" id="ARBA00022989"/>
    </source>
</evidence>
<evidence type="ECO:0000256" key="2">
    <source>
        <dbReference type="ARBA" id="ARBA00004651"/>
    </source>
</evidence>
<sequence length="352" mass="42152">MLFILDRYIRSLIFKTTIVALFILLTISGIIKFSEKIQSIDNSYISIFYLISTILLSVPKDIEEFFNISILIGILWSIGILEKNRELIIIESSGISRIKICILIIKTIIIFLFIYSIILEWIIPIEKKIKSKYFFNFISENKKNLWIKINNNFILIKKIVDFDFIQGIYIYEFNKFNEIKYIKSSKYAIFKNKEWIMFDVKTIKFNNNKKIEINSFDKQIYTNIITPKEINLILFPTEELSISELYFYIKFLKKNNLYYKKQYLVFWNKIFSPISILIITIIILQLLFGILYSYDIKIKVVFVISLGFIFYFINNIFNSLIMIYDYPEYFGQIMNILFLLIISILSKKFLYK</sequence>
<reference evidence="10 11" key="1">
    <citation type="journal article" date="2002" name="Nat. Genet.">
        <title>Genome sequence of the endocellular obligate symbiont of tsetse flies, Wigglesworthia glossinidia.</title>
        <authorList>
            <person name="Akman L."/>
            <person name="Yamashita A."/>
            <person name="Watanabe H."/>
            <person name="Oshima K."/>
            <person name="Shiba T."/>
            <person name="Hattori M."/>
            <person name="Aksoy S."/>
        </authorList>
    </citation>
    <scope>NUCLEOTIDE SEQUENCE [LARGE SCALE GENOMIC DNA]</scope>
</reference>
<feature type="transmembrane region" description="Helical" evidence="9">
    <location>
        <begin position="329"/>
        <end position="346"/>
    </location>
</feature>
<protein>
    <submittedName>
        <fullName evidence="10">YjgQ protein</fullName>
    </submittedName>
</protein>
<feature type="transmembrane region" description="Helical" evidence="9">
    <location>
        <begin position="12"/>
        <end position="31"/>
    </location>
</feature>
<evidence type="ECO:0000256" key="5">
    <source>
        <dbReference type="ARBA" id="ARBA00022692"/>
    </source>
</evidence>
<gene>
    <name evidence="10" type="primary">yjgQ</name>
</gene>
<comment type="function">
    <text evidence="1">Part of the ABC transporter complex LptBFG involved in the translocation of lipopolysaccharide (LPS) from the inner membrane to the outer membrane.</text>
</comment>
<keyword evidence="11" id="KW-1185">Reference proteome</keyword>
<comment type="similarity">
    <text evidence="3">Belongs to the LptF/LptG family.</text>
</comment>
<feature type="transmembrane region" description="Helical" evidence="9">
    <location>
        <begin position="270"/>
        <end position="293"/>
    </location>
</feature>
<comment type="subunit">
    <text evidence="8">Component of the lipopolysaccharide transport and assembly complex. The LptBFG transporter is composed of two ATP-binding proteins (LptB) and two transmembrane proteins (LptF and LptG).</text>
</comment>